<gene>
    <name evidence="13" type="ORF">RI129_004246</name>
</gene>
<evidence type="ECO:0000256" key="3">
    <source>
        <dbReference type="ARBA" id="ARBA00022448"/>
    </source>
</evidence>
<keyword evidence="5 12" id="KW-0812">Transmembrane</keyword>
<dbReference type="PANTHER" id="PTHR42985:SF40">
    <property type="entry name" value="LD47995P-RELATED"/>
    <property type="match status" value="1"/>
</dbReference>
<dbReference type="PROSITE" id="PS50283">
    <property type="entry name" value="NA_SOLUT_SYMP_3"/>
    <property type="match status" value="1"/>
</dbReference>
<dbReference type="EMBL" id="JAVRBK010000003">
    <property type="protein sequence ID" value="KAK5645782.1"/>
    <property type="molecule type" value="Genomic_DNA"/>
</dbReference>
<feature type="transmembrane region" description="Helical" evidence="12">
    <location>
        <begin position="278"/>
        <end position="301"/>
    </location>
</feature>
<evidence type="ECO:0000256" key="12">
    <source>
        <dbReference type="SAM" id="Phobius"/>
    </source>
</evidence>
<dbReference type="InterPro" id="IPR051163">
    <property type="entry name" value="Sodium:Solute_Symporter_SSF"/>
</dbReference>
<dbReference type="Proteomes" id="UP001329430">
    <property type="component" value="Chromosome 3"/>
</dbReference>
<keyword evidence="14" id="KW-1185">Reference proteome</keyword>
<keyword evidence="4" id="KW-1003">Cell membrane</keyword>
<comment type="similarity">
    <text evidence="2 11">Belongs to the sodium:solute symporter (SSF) (TC 2.A.21) family.</text>
</comment>
<organism evidence="13 14">
    <name type="scientific">Pyrocoelia pectoralis</name>
    <dbReference type="NCBI Taxonomy" id="417401"/>
    <lineage>
        <taxon>Eukaryota</taxon>
        <taxon>Metazoa</taxon>
        <taxon>Ecdysozoa</taxon>
        <taxon>Arthropoda</taxon>
        <taxon>Hexapoda</taxon>
        <taxon>Insecta</taxon>
        <taxon>Pterygota</taxon>
        <taxon>Neoptera</taxon>
        <taxon>Endopterygota</taxon>
        <taxon>Coleoptera</taxon>
        <taxon>Polyphaga</taxon>
        <taxon>Elateriformia</taxon>
        <taxon>Elateroidea</taxon>
        <taxon>Lampyridae</taxon>
        <taxon>Lampyrinae</taxon>
        <taxon>Pyrocoelia</taxon>
    </lineage>
</organism>
<protein>
    <recommendedName>
        <fullName evidence="15">Sodium-dependent multivitamin transporter</fullName>
    </recommendedName>
</protein>
<evidence type="ECO:0000313" key="14">
    <source>
        <dbReference type="Proteomes" id="UP001329430"/>
    </source>
</evidence>
<dbReference type="GO" id="GO:0015293">
    <property type="term" value="F:symporter activity"/>
    <property type="evidence" value="ECO:0007669"/>
    <property type="project" value="TreeGrafter"/>
</dbReference>
<evidence type="ECO:0000313" key="13">
    <source>
        <dbReference type="EMBL" id="KAK5645782.1"/>
    </source>
</evidence>
<accession>A0AAN7ZJ42</accession>
<keyword evidence="9 12" id="KW-0472">Membrane</keyword>
<feature type="transmembrane region" description="Helical" evidence="12">
    <location>
        <begin position="127"/>
        <end position="150"/>
    </location>
</feature>
<proteinExistence type="inferred from homology"/>
<dbReference type="PANTHER" id="PTHR42985">
    <property type="entry name" value="SODIUM-COUPLED MONOCARBOXYLATE TRANSPORTER"/>
    <property type="match status" value="1"/>
</dbReference>
<feature type="transmembrane region" description="Helical" evidence="12">
    <location>
        <begin position="321"/>
        <end position="344"/>
    </location>
</feature>
<feature type="transmembrane region" description="Helical" evidence="12">
    <location>
        <begin position="192"/>
        <end position="219"/>
    </location>
</feature>
<feature type="transmembrane region" description="Helical" evidence="12">
    <location>
        <begin position="13"/>
        <end position="32"/>
    </location>
</feature>
<dbReference type="Gene3D" id="1.20.1730.10">
    <property type="entry name" value="Sodium/glucose cotransporter"/>
    <property type="match status" value="1"/>
</dbReference>
<evidence type="ECO:0000256" key="2">
    <source>
        <dbReference type="ARBA" id="ARBA00006434"/>
    </source>
</evidence>
<keyword evidence="6 12" id="KW-1133">Transmembrane helix</keyword>
<keyword evidence="7" id="KW-0915">Sodium</keyword>
<dbReference type="CDD" id="cd11492">
    <property type="entry name" value="SLC5sbd_NIS-SMVT"/>
    <property type="match status" value="1"/>
</dbReference>
<feature type="transmembrane region" description="Helical" evidence="12">
    <location>
        <begin position="413"/>
        <end position="434"/>
    </location>
</feature>
<evidence type="ECO:0000256" key="8">
    <source>
        <dbReference type="ARBA" id="ARBA00023065"/>
    </source>
</evidence>
<keyword evidence="3" id="KW-0813">Transport</keyword>
<comment type="caution">
    <text evidence="13">The sequence shown here is derived from an EMBL/GenBank/DDBJ whole genome shotgun (WGS) entry which is preliminary data.</text>
</comment>
<feature type="transmembrane region" description="Helical" evidence="12">
    <location>
        <begin position="162"/>
        <end position="180"/>
    </location>
</feature>
<evidence type="ECO:0000256" key="1">
    <source>
        <dbReference type="ARBA" id="ARBA00004651"/>
    </source>
</evidence>
<feature type="transmembrane region" description="Helical" evidence="12">
    <location>
        <begin position="446"/>
        <end position="462"/>
    </location>
</feature>
<dbReference type="InterPro" id="IPR038377">
    <property type="entry name" value="Na/Glc_symporter_sf"/>
</dbReference>
<evidence type="ECO:0000256" key="5">
    <source>
        <dbReference type="ARBA" id="ARBA00022692"/>
    </source>
</evidence>
<feature type="transmembrane region" description="Helical" evidence="12">
    <location>
        <begin position="239"/>
        <end position="257"/>
    </location>
</feature>
<feature type="transmembrane region" description="Helical" evidence="12">
    <location>
        <begin position="387"/>
        <end position="407"/>
    </location>
</feature>
<keyword evidence="10" id="KW-0739">Sodium transport</keyword>
<feature type="transmembrane region" description="Helical" evidence="12">
    <location>
        <begin position="52"/>
        <end position="72"/>
    </location>
</feature>
<dbReference type="InterPro" id="IPR001734">
    <property type="entry name" value="Na/solute_symporter"/>
</dbReference>
<comment type="subcellular location">
    <subcellularLocation>
        <location evidence="1">Cell membrane</location>
        <topology evidence="1">Multi-pass membrane protein</topology>
    </subcellularLocation>
</comment>
<dbReference type="GO" id="GO:0006814">
    <property type="term" value="P:sodium ion transport"/>
    <property type="evidence" value="ECO:0007669"/>
    <property type="project" value="UniProtKB-KW"/>
</dbReference>
<evidence type="ECO:0000256" key="9">
    <source>
        <dbReference type="ARBA" id="ARBA00023136"/>
    </source>
</evidence>
<evidence type="ECO:0000256" key="11">
    <source>
        <dbReference type="RuleBase" id="RU362091"/>
    </source>
</evidence>
<feature type="transmembrane region" description="Helical" evidence="12">
    <location>
        <begin position="84"/>
        <end position="106"/>
    </location>
</feature>
<dbReference type="AlphaFoldDB" id="A0AAN7ZJ42"/>
<dbReference type="Pfam" id="PF00474">
    <property type="entry name" value="SSF"/>
    <property type="match status" value="1"/>
</dbReference>
<name>A0AAN7ZJ42_9COLE</name>
<evidence type="ECO:0000256" key="4">
    <source>
        <dbReference type="ARBA" id="ARBA00022475"/>
    </source>
</evidence>
<evidence type="ECO:0000256" key="10">
    <source>
        <dbReference type="ARBA" id="ARBA00023201"/>
    </source>
</evidence>
<evidence type="ECO:0000256" key="6">
    <source>
        <dbReference type="ARBA" id="ARBA00022989"/>
    </source>
</evidence>
<feature type="transmembrane region" description="Helical" evidence="12">
    <location>
        <begin position="506"/>
        <end position="525"/>
    </location>
</feature>
<dbReference type="NCBIfam" id="TIGR00813">
    <property type="entry name" value="sss"/>
    <property type="match status" value="1"/>
</dbReference>
<sequence length="562" mass="61046">MGENSNLFGIWDYIVLLAVLLVSSGIGIYYRFTGGKQRTVKEYLLADSNLHVVPVAFSLVATAMSAITLLGISSESYTFGLQYIVQNITHVFCTPIVTYVYLPVFYQLRVTSVYEYLEKRFGKTTRLAASLTYSFQMILYSGIVLYAPALTLGTVTGISQNVAILSVGLICTFYSTIGGMKAVVMADLLQSVLMFGAVLSVIICGVVQTGSVAEIWRIADEGNRTGLLNFDIDPTVRHSWFSLIIGGGITFLSAFAINQSQIQKYLTVKDLKSAQQTIWLNLPIFVILSLSTSLSGLAIFSKYYQCDPIANKSITSSDQLMPYYVLDSMGHIPGLSGFFVAGIFSGSLSTISTSMNCLAAVSLEDYLKPLYSLGVKESKLSDQKLSLYTKIITFSYGLVCICIAFLSQSMGGIYQAALTVLGVVGGPHLGLFSLGMFTKTANEKGAMTGLILGLTLSTWMGFGEPRPPPSKLPVRVDGCGGITNISLPLVEKITERDYFWLYRLSYLYNGALGLICTFTVGFVASKISNKVSMAKPGNLDPNLFVPLVTRFSKKGEQNNGTV</sequence>
<dbReference type="GO" id="GO:0005886">
    <property type="term" value="C:plasma membrane"/>
    <property type="evidence" value="ECO:0007669"/>
    <property type="project" value="UniProtKB-SubCell"/>
</dbReference>
<evidence type="ECO:0008006" key="15">
    <source>
        <dbReference type="Google" id="ProtNLM"/>
    </source>
</evidence>
<keyword evidence="8" id="KW-0406">Ion transport</keyword>
<evidence type="ECO:0000256" key="7">
    <source>
        <dbReference type="ARBA" id="ARBA00023053"/>
    </source>
</evidence>
<reference evidence="13 14" key="1">
    <citation type="journal article" date="2024" name="Insects">
        <title>An Improved Chromosome-Level Genome Assembly of the Firefly Pyrocoelia pectoralis.</title>
        <authorList>
            <person name="Fu X."/>
            <person name="Meyer-Rochow V.B."/>
            <person name="Ballantyne L."/>
            <person name="Zhu X."/>
        </authorList>
    </citation>
    <scope>NUCLEOTIDE SEQUENCE [LARGE SCALE GENOMIC DNA]</scope>
    <source>
        <strain evidence="13">XCY_ONT2</strain>
    </source>
</reference>